<proteinExistence type="predicted"/>
<evidence type="ECO:0000256" key="1">
    <source>
        <dbReference type="SAM" id="Phobius"/>
    </source>
</evidence>
<reference evidence="2 3" key="1">
    <citation type="submission" date="2015-04" db="EMBL/GenBank/DDBJ databases">
        <title>Complete genome sequence of Schizopora paradoxa KUC8140, a cosmopolitan wood degrader in East Asia.</title>
        <authorList>
            <consortium name="DOE Joint Genome Institute"/>
            <person name="Min B."/>
            <person name="Park H."/>
            <person name="Jang Y."/>
            <person name="Kim J.-J."/>
            <person name="Kim K.H."/>
            <person name="Pangilinan J."/>
            <person name="Lipzen A."/>
            <person name="Riley R."/>
            <person name="Grigoriev I.V."/>
            <person name="Spatafora J.W."/>
            <person name="Choi I.-G."/>
        </authorList>
    </citation>
    <scope>NUCLEOTIDE SEQUENCE [LARGE SCALE GENOMIC DNA]</scope>
    <source>
        <strain evidence="2 3">KUC8140</strain>
    </source>
</reference>
<sequence>MFDDRSPAPSNHTFQHLETSPNALQAFLIFPLLFFVVFVRRPRWAGGGASEREVRSCCGRKRRASSSSFASRRSHLTICIMIIVLDGEMGWRGRWLRLVEGRGEARWSWLEVKTRRGRR</sequence>
<organism evidence="2 3">
    <name type="scientific">Schizopora paradoxa</name>
    <dbReference type="NCBI Taxonomy" id="27342"/>
    <lineage>
        <taxon>Eukaryota</taxon>
        <taxon>Fungi</taxon>
        <taxon>Dikarya</taxon>
        <taxon>Basidiomycota</taxon>
        <taxon>Agaricomycotina</taxon>
        <taxon>Agaricomycetes</taxon>
        <taxon>Hymenochaetales</taxon>
        <taxon>Schizoporaceae</taxon>
        <taxon>Schizopora</taxon>
    </lineage>
</organism>
<keyword evidence="1" id="KW-0812">Transmembrane</keyword>
<keyword evidence="1" id="KW-0472">Membrane</keyword>
<dbReference type="InParanoid" id="A0A0H2REH2"/>
<name>A0A0H2REH2_9AGAM</name>
<gene>
    <name evidence="2" type="ORF">SCHPADRAFT_540426</name>
</gene>
<keyword evidence="1" id="KW-1133">Transmembrane helix</keyword>
<feature type="transmembrane region" description="Helical" evidence="1">
    <location>
        <begin position="20"/>
        <end position="39"/>
    </location>
</feature>
<dbReference type="EMBL" id="KQ086040">
    <property type="protein sequence ID" value="KLO09937.1"/>
    <property type="molecule type" value="Genomic_DNA"/>
</dbReference>
<dbReference type="Proteomes" id="UP000053477">
    <property type="component" value="Unassembled WGS sequence"/>
</dbReference>
<evidence type="ECO:0000313" key="2">
    <source>
        <dbReference type="EMBL" id="KLO09937.1"/>
    </source>
</evidence>
<keyword evidence="3" id="KW-1185">Reference proteome</keyword>
<evidence type="ECO:0000313" key="3">
    <source>
        <dbReference type="Proteomes" id="UP000053477"/>
    </source>
</evidence>
<protein>
    <submittedName>
        <fullName evidence="2">Uncharacterized protein</fullName>
    </submittedName>
</protein>
<accession>A0A0H2REH2</accession>
<dbReference type="AlphaFoldDB" id="A0A0H2REH2"/>